<evidence type="ECO:0000313" key="3">
    <source>
        <dbReference type="EMBL" id="MBZ5752784.1"/>
    </source>
</evidence>
<reference evidence="3" key="1">
    <citation type="submission" date="2024-05" db="EMBL/GenBank/DDBJ databases">
        <title>Metabacillus sp. nov., isolated from the rhizosphere soil of tomato plants.</title>
        <authorList>
            <person name="Ma R."/>
        </authorList>
    </citation>
    <scope>NUCLEOTIDE SEQUENCE</scope>
    <source>
        <strain evidence="3">DBTR6</strain>
    </source>
</reference>
<dbReference type="InterPro" id="IPR002395">
    <property type="entry name" value="Kininogen"/>
</dbReference>
<gene>
    <name evidence="3" type="ORF">K9V48_21720</name>
</gene>
<evidence type="ECO:0000256" key="1">
    <source>
        <dbReference type="ARBA" id="ARBA00022596"/>
    </source>
</evidence>
<keyword evidence="4" id="KW-1185">Reference proteome</keyword>
<dbReference type="Pfam" id="PF01969">
    <property type="entry name" value="Ni_insertion"/>
    <property type="match status" value="1"/>
</dbReference>
<dbReference type="PANTHER" id="PTHR36566">
    <property type="entry name" value="NICKEL INSERTION PROTEIN-RELATED"/>
    <property type="match status" value="1"/>
</dbReference>
<protein>
    <submittedName>
        <fullName evidence="3">LarC family nickel insertion protein</fullName>
    </submittedName>
</protein>
<comment type="caution">
    <text evidence="3">The sequence shown here is derived from an EMBL/GenBank/DDBJ whole genome shotgun (WGS) entry which is preliminary data.</text>
</comment>
<dbReference type="PRINTS" id="PR00334">
    <property type="entry name" value="KININOGEN"/>
</dbReference>
<dbReference type="InterPro" id="IPR002822">
    <property type="entry name" value="Ni_insertion"/>
</dbReference>
<name>A0ABS7UXX5_9BACI</name>
<accession>A0ABS7UXX5</accession>
<dbReference type="PANTHER" id="PTHR36566:SF1">
    <property type="entry name" value="PYRIDINIUM-3,5-BISTHIOCARBOXYLIC ACID MONONUCLEOTIDE NICKEL INSERTION PROTEIN"/>
    <property type="match status" value="1"/>
</dbReference>
<dbReference type="EMBL" id="JAIQUM010000068">
    <property type="protein sequence ID" value="MBZ5752784.1"/>
    <property type="molecule type" value="Genomic_DNA"/>
</dbReference>
<feature type="region of interest" description="Disordered" evidence="2">
    <location>
        <begin position="70"/>
        <end position="144"/>
    </location>
</feature>
<proteinExistence type="predicted"/>
<dbReference type="Proteomes" id="UP001165287">
    <property type="component" value="Unassembled WGS sequence"/>
</dbReference>
<dbReference type="RefSeq" id="WP_224141231.1">
    <property type="nucleotide sequence ID" value="NZ_JAIQUM010000068.1"/>
</dbReference>
<keyword evidence="1" id="KW-0533">Nickel</keyword>
<sequence>MKTLYFDCFSGISGDMIIGALIDAGADPKMLEEELKKLNFTDEYTLKWNKIVKNGITSTKFDVVLTHDDHDHEHHHEHDHHHGHDHEHHHEDDHHHGHDHEHHHEDDHHHGHDHEHHHEHDHHHGHDHEHHHEHDHHHGHDHDHRSYRDIVNMIEKSALADDVKETSLRIFRKIGEAEGHIHGLPLDKVHFHEVGAVDSIIDIVGAAILIHQLEIEKVTSSAIPVGTGSIHIDHGIYPIPAPATLEILKGVPIEQSDVKFELTTPTGAAIVAVLAEEFCTLPSMGVQAIGYGAGTKTFKDRPNVLRVVIGE</sequence>
<organism evidence="3 4">
    <name type="scientific">Metabacillus rhizolycopersici</name>
    <dbReference type="NCBI Taxonomy" id="2875709"/>
    <lineage>
        <taxon>Bacteria</taxon>
        <taxon>Bacillati</taxon>
        <taxon>Bacillota</taxon>
        <taxon>Bacilli</taxon>
        <taxon>Bacillales</taxon>
        <taxon>Bacillaceae</taxon>
        <taxon>Metabacillus</taxon>
    </lineage>
</organism>
<evidence type="ECO:0000313" key="4">
    <source>
        <dbReference type="Proteomes" id="UP001165287"/>
    </source>
</evidence>
<evidence type="ECO:0000256" key="2">
    <source>
        <dbReference type="SAM" id="MobiDB-lite"/>
    </source>
</evidence>